<dbReference type="PANTHER" id="PTHR35010">
    <property type="entry name" value="BLL4672 PROTEIN-RELATED"/>
    <property type="match status" value="1"/>
</dbReference>
<reference evidence="3" key="1">
    <citation type="submission" date="2015-02" db="EMBL/GenBank/DDBJ databases">
        <title>Draft Genome of Frankia sp. CpI1-S.</title>
        <authorList>
            <person name="Oshone R.T."/>
            <person name="Ngom M."/>
            <person name="Ghodhbane-Gtari F."/>
            <person name="Gtari M."/>
            <person name="Morris K."/>
            <person name="Thomas K."/>
            <person name="Sen A."/>
            <person name="Tisa L.S."/>
        </authorList>
    </citation>
    <scope>NUCLEOTIDE SEQUENCE [LARGE SCALE GENOMIC DNA]</scope>
    <source>
        <strain evidence="3">CpI1-S</strain>
    </source>
</reference>
<dbReference type="Pfam" id="PF13560">
    <property type="entry name" value="HTH_31"/>
    <property type="match status" value="1"/>
</dbReference>
<dbReference type="InterPro" id="IPR010982">
    <property type="entry name" value="Lambda_DNA-bd_dom_sf"/>
</dbReference>
<dbReference type="CDD" id="cd00093">
    <property type="entry name" value="HTH_XRE"/>
    <property type="match status" value="1"/>
</dbReference>
<dbReference type="InterPro" id="IPR041413">
    <property type="entry name" value="MLTR_LBD"/>
</dbReference>
<keyword evidence="3" id="KW-1185">Reference proteome</keyword>
<dbReference type="Pfam" id="PF17765">
    <property type="entry name" value="MLTR_LBD"/>
    <property type="match status" value="1"/>
</dbReference>
<proteinExistence type="predicted"/>
<feature type="domain" description="HTH cro/C1-type" evidence="1">
    <location>
        <begin position="50"/>
        <end position="101"/>
    </location>
</feature>
<dbReference type="SMART" id="SM00530">
    <property type="entry name" value="HTH_XRE"/>
    <property type="match status" value="1"/>
</dbReference>
<dbReference type="SUPFAM" id="SSF47413">
    <property type="entry name" value="lambda repressor-like DNA-binding domains"/>
    <property type="match status" value="1"/>
</dbReference>
<accession>A0A0D8BFX4</accession>
<dbReference type="AlphaFoldDB" id="A0A0D8BFX4"/>
<dbReference type="Gene3D" id="1.10.260.40">
    <property type="entry name" value="lambda repressor-like DNA-binding domains"/>
    <property type="match status" value="1"/>
</dbReference>
<dbReference type="PATRIC" id="fig|1502723.3.peg.2812"/>
<sequence length="305" mass="33802">MGRGRTAAWKPVEWNRGGIAVQRQELGVFLRHRRELLRPSDVGLVAGGRRRAPGLRRDEVAVLADMSTDYYERIEQGRGPRPSPSMLGAIARALRLTLDERDHIYLLAGHEAPPRHCSLGYADAGLMCVLDALAPTVPALISDDLANVVAQNPLNVALLGPIARAPGRGRNFLWRWFTDGELRARYLADQHDTLGREHVADLRVTLGRRHEDEAVRSLVAELSAASAEFREVWARQEVAVRRTTRKVLIHPEVGRLELECDAVVSPPSGQRLVLFRPQPGSGAGERLEMLAVLGTQTFLEPSRSH</sequence>
<gene>
    <name evidence="2" type="ORF">FF36_03381</name>
</gene>
<organism evidence="2 3">
    <name type="scientific">Frankia torreyi</name>
    <dbReference type="NCBI Taxonomy" id="1856"/>
    <lineage>
        <taxon>Bacteria</taxon>
        <taxon>Bacillati</taxon>
        <taxon>Actinomycetota</taxon>
        <taxon>Actinomycetes</taxon>
        <taxon>Frankiales</taxon>
        <taxon>Frankiaceae</taxon>
        <taxon>Frankia</taxon>
    </lineage>
</organism>
<dbReference type="PANTHER" id="PTHR35010:SF2">
    <property type="entry name" value="BLL4672 PROTEIN"/>
    <property type="match status" value="1"/>
</dbReference>
<dbReference type="PROSITE" id="PS50943">
    <property type="entry name" value="HTH_CROC1"/>
    <property type="match status" value="1"/>
</dbReference>
<name>A0A0D8BFX4_9ACTN</name>
<reference evidence="2 3" key="2">
    <citation type="journal article" date="2016" name="Genome Announc.">
        <title>Permanent Draft Genome Sequences for Two Variants of Frankia sp. Strain CpI1, the First Frankia Strain Isolated from Root Nodules of Comptonia peregrina.</title>
        <authorList>
            <person name="Oshone R."/>
            <person name="Hurst S.G.IV."/>
            <person name="Abebe-Akele F."/>
            <person name="Simpson S."/>
            <person name="Morris K."/>
            <person name="Thomas W.K."/>
            <person name="Tisa L.S."/>
        </authorList>
    </citation>
    <scope>NUCLEOTIDE SEQUENCE [LARGE SCALE GENOMIC DNA]</scope>
    <source>
        <strain evidence="3">CpI1-S</strain>
    </source>
</reference>
<comment type="caution">
    <text evidence="2">The sequence shown here is derived from an EMBL/GenBank/DDBJ whole genome shotgun (WGS) entry which is preliminary data.</text>
</comment>
<dbReference type="Proteomes" id="UP000032545">
    <property type="component" value="Unassembled WGS sequence"/>
</dbReference>
<evidence type="ECO:0000259" key="1">
    <source>
        <dbReference type="PROSITE" id="PS50943"/>
    </source>
</evidence>
<dbReference type="GO" id="GO:0003677">
    <property type="term" value="F:DNA binding"/>
    <property type="evidence" value="ECO:0007669"/>
    <property type="project" value="InterPro"/>
</dbReference>
<evidence type="ECO:0000313" key="3">
    <source>
        <dbReference type="Proteomes" id="UP000032545"/>
    </source>
</evidence>
<dbReference type="Gene3D" id="3.30.450.180">
    <property type="match status" value="1"/>
</dbReference>
<dbReference type="EMBL" id="JYFN01000025">
    <property type="protein sequence ID" value="KJE22312.1"/>
    <property type="molecule type" value="Genomic_DNA"/>
</dbReference>
<protein>
    <submittedName>
        <fullName evidence="2">Helix-turn-helix domain</fullName>
    </submittedName>
</protein>
<evidence type="ECO:0000313" key="2">
    <source>
        <dbReference type="EMBL" id="KJE22312.1"/>
    </source>
</evidence>
<dbReference type="InterPro" id="IPR001387">
    <property type="entry name" value="Cro/C1-type_HTH"/>
</dbReference>